<dbReference type="EMBL" id="CP120682">
    <property type="protein sequence ID" value="WKN36721.1"/>
    <property type="molecule type" value="Genomic_DNA"/>
</dbReference>
<feature type="transmembrane region" description="Helical" evidence="10">
    <location>
        <begin position="85"/>
        <end position="105"/>
    </location>
</feature>
<evidence type="ECO:0000256" key="7">
    <source>
        <dbReference type="ARBA" id="ARBA00022692"/>
    </source>
</evidence>
<reference evidence="13" key="2">
    <citation type="journal article" date="2024" name="Antonie Van Leeuwenhoek">
        <title>Roseihalotalea indica gen. nov., sp. nov., a halophilic Bacteroidetes from mesopelagic Southwest Indian Ocean with higher carbohydrate metabolic potential.</title>
        <authorList>
            <person name="Chen B."/>
            <person name="Zhang M."/>
            <person name="Lin D."/>
            <person name="Ye J."/>
            <person name="Tang K."/>
        </authorList>
    </citation>
    <scope>NUCLEOTIDE SEQUENCE</scope>
    <source>
        <strain evidence="13">TK19036</strain>
    </source>
</reference>
<dbReference type="CDD" id="cd06261">
    <property type="entry name" value="TM_PBP2"/>
    <property type="match status" value="1"/>
</dbReference>
<dbReference type="Gene3D" id="1.10.3720.10">
    <property type="entry name" value="MetI-like"/>
    <property type="match status" value="1"/>
</dbReference>
<name>A0AA49GQX7_9BACT</name>
<dbReference type="Pfam" id="PF00528">
    <property type="entry name" value="BPD_transp_1"/>
    <property type="match status" value="1"/>
</dbReference>
<keyword evidence="4 10" id="KW-0813">Transport</keyword>
<organism evidence="13">
    <name type="scientific">Roseihalotalea indica</name>
    <dbReference type="NCBI Taxonomy" id="2867963"/>
    <lineage>
        <taxon>Bacteria</taxon>
        <taxon>Pseudomonadati</taxon>
        <taxon>Bacteroidota</taxon>
        <taxon>Cytophagia</taxon>
        <taxon>Cytophagales</taxon>
        <taxon>Catalimonadaceae</taxon>
        <taxon>Roseihalotalea</taxon>
    </lineage>
</organism>
<accession>A0AA49GQX7</accession>
<evidence type="ECO:0000256" key="4">
    <source>
        <dbReference type="ARBA" id="ARBA00022448"/>
    </source>
</evidence>
<dbReference type="GO" id="GO:0015098">
    <property type="term" value="F:molybdate ion transmembrane transporter activity"/>
    <property type="evidence" value="ECO:0007669"/>
    <property type="project" value="UniProtKB-UniRule"/>
</dbReference>
<evidence type="ECO:0000313" key="13">
    <source>
        <dbReference type="EMBL" id="WKN36721.1"/>
    </source>
</evidence>
<protein>
    <recommendedName>
        <fullName evidence="11">Molybdenum transport system permease</fullName>
    </recommendedName>
</protein>
<evidence type="ECO:0000256" key="8">
    <source>
        <dbReference type="ARBA" id="ARBA00022989"/>
    </source>
</evidence>
<evidence type="ECO:0000256" key="1">
    <source>
        <dbReference type="ARBA" id="ARBA00002949"/>
    </source>
</evidence>
<keyword evidence="5 11" id="KW-1003">Cell membrane</keyword>
<evidence type="ECO:0000259" key="12">
    <source>
        <dbReference type="PROSITE" id="PS50928"/>
    </source>
</evidence>
<evidence type="ECO:0000256" key="5">
    <source>
        <dbReference type="ARBA" id="ARBA00022475"/>
    </source>
</evidence>
<dbReference type="AlphaFoldDB" id="A0AA49GQX7"/>
<keyword evidence="9 10" id="KW-0472">Membrane</keyword>
<feature type="transmembrane region" description="Helical" evidence="10">
    <location>
        <begin position="43"/>
        <end position="65"/>
    </location>
</feature>
<dbReference type="InterPro" id="IPR011867">
    <property type="entry name" value="ModB_ABC"/>
</dbReference>
<evidence type="ECO:0000256" key="2">
    <source>
        <dbReference type="ARBA" id="ARBA00004651"/>
    </source>
</evidence>
<dbReference type="InterPro" id="IPR035906">
    <property type="entry name" value="MetI-like_sf"/>
</dbReference>
<feature type="transmembrane region" description="Helical" evidence="10">
    <location>
        <begin position="14"/>
        <end position="36"/>
    </location>
</feature>
<evidence type="ECO:0000256" key="10">
    <source>
        <dbReference type="RuleBase" id="RU363032"/>
    </source>
</evidence>
<dbReference type="InterPro" id="IPR000515">
    <property type="entry name" value="MetI-like"/>
</dbReference>
<evidence type="ECO:0000256" key="6">
    <source>
        <dbReference type="ARBA" id="ARBA00022505"/>
    </source>
</evidence>
<evidence type="ECO:0000256" key="11">
    <source>
        <dbReference type="RuleBase" id="RU365097"/>
    </source>
</evidence>
<evidence type="ECO:0000256" key="3">
    <source>
        <dbReference type="ARBA" id="ARBA00007069"/>
    </source>
</evidence>
<reference evidence="13" key="1">
    <citation type="journal article" date="2023" name="Comput. Struct. Biotechnol. J.">
        <title>Discovery of a novel marine Bacteroidetes with a rich repertoire of carbohydrate-active enzymes.</title>
        <authorList>
            <person name="Chen B."/>
            <person name="Liu G."/>
            <person name="Chen Q."/>
            <person name="Wang H."/>
            <person name="Liu L."/>
            <person name="Tang K."/>
        </authorList>
    </citation>
    <scope>NUCLEOTIDE SEQUENCE</scope>
    <source>
        <strain evidence="13">TK19036</strain>
    </source>
</reference>
<comment type="function">
    <text evidence="1 11">Part of the binding-protein-dependent transport system for molybdenum; probably responsible for the translocation of the substrate across the membrane.</text>
</comment>
<keyword evidence="6 11" id="KW-0500">Molybdenum</keyword>
<keyword evidence="8 10" id="KW-1133">Transmembrane helix</keyword>
<feature type="transmembrane region" description="Helical" evidence="10">
    <location>
        <begin position="146"/>
        <end position="167"/>
    </location>
</feature>
<dbReference type="NCBIfam" id="TIGR02141">
    <property type="entry name" value="modB_ABC"/>
    <property type="match status" value="1"/>
</dbReference>
<comment type="similarity">
    <text evidence="3 11">Belongs to the binding-protein-dependent transport system permease family. CysTW subfamily.</text>
</comment>
<proteinExistence type="inferred from homology"/>
<dbReference type="GO" id="GO:0005886">
    <property type="term" value="C:plasma membrane"/>
    <property type="evidence" value="ECO:0007669"/>
    <property type="project" value="UniProtKB-SubCell"/>
</dbReference>
<feature type="transmembrane region" description="Helical" evidence="10">
    <location>
        <begin position="196"/>
        <end position="215"/>
    </location>
</feature>
<evidence type="ECO:0000256" key="9">
    <source>
        <dbReference type="ARBA" id="ARBA00023136"/>
    </source>
</evidence>
<feature type="domain" description="ABC transmembrane type-1" evidence="12">
    <location>
        <begin position="8"/>
        <end position="215"/>
    </location>
</feature>
<sequence length="224" mass="25376">MDIPWSPFWLSTKLASITTVILFLLSIPLVYFVYFYSRNSKPFLKAFISLPLVLPPTVLGYYLLLLLRPEGWLGQLGQDWFNTRLVFSFPGLVIGSIIFSLPFMVNPVLSALESLPDTYREAAYTLGKSRWSTLLHVLLPNVKDSLWVGAVMTFAHTIGEFGVILMIGGSIPDRTRVASIAIYNEVEMLNYDNANVYAATLLLFSFTVLILVYLYQHRRPQSII</sequence>
<comment type="subcellular location">
    <subcellularLocation>
        <location evidence="2 10">Cell membrane</location>
        <topology evidence="2 10">Multi-pass membrane protein</topology>
    </subcellularLocation>
</comment>
<dbReference type="PANTHER" id="PTHR30183">
    <property type="entry name" value="MOLYBDENUM TRANSPORT SYSTEM PERMEASE PROTEIN MODB"/>
    <property type="match status" value="1"/>
</dbReference>
<gene>
    <name evidence="13" type="primary">modB</name>
    <name evidence="13" type="ORF">K4G66_30620</name>
</gene>
<dbReference type="SUPFAM" id="SSF161098">
    <property type="entry name" value="MetI-like"/>
    <property type="match status" value="1"/>
</dbReference>
<dbReference type="PANTHER" id="PTHR30183:SF8">
    <property type="entry name" value="MOLYBDENUM TRANSPORT SYSTEM PERMEASE"/>
    <property type="match status" value="1"/>
</dbReference>
<keyword evidence="7 10" id="KW-0812">Transmembrane</keyword>
<dbReference type="PROSITE" id="PS50928">
    <property type="entry name" value="ABC_TM1"/>
    <property type="match status" value="1"/>
</dbReference>